<organism evidence="1">
    <name type="scientific">Lygus hesperus</name>
    <name type="common">Western plant bug</name>
    <dbReference type="NCBI Taxonomy" id="30085"/>
    <lineage>
        <taxon>Eukaryota</taxon>
        <taxon>Metazoa</taxon>
        <taxon>Ecdysozoa</taxon>
        <taxon>Arthropoda</taxon>
        <taxon>Hexapoda</taxon>
        <taxon>Insecta</taxon>
        <taxon>Pterygota</taxon>
        <taxon>Neoptera</taxon>
        <taxon>Paraneoptera</taxon>
        <taxon>Hemiptera</taxon>
        <taxon>Heteroptera</taxon>
        <taxon>Panheteroptera</taxon>
        <taxon>Cimicomorpha</taxon>
        <taxon>Miridae</taxon>
        <taxon>Mirini</taxon>
        <taxon>Lygus</taxon>
    </lineage>
</organism>
<dbReference type="AlphaFoldDB" id="A0A146M7L2"/>
<proteinExistence type="predicted"/>
<reference evidence="1" key="1">
    <citation type="journal article" date="2016" name="Gigascience">
        <title>De novo construction of an expanded transcriptome assembly for the western tarnished plant bug, Lygus hesperus.</title>
        <authorList>
            <person name="Tassone E.E."/>
            <person name="Geib S.M."/>
            <person name="Hall B."/>
            <person name="Fabrick J.A."/>
            <person name="Brent C.S."/>
            <person name="Hull J.J."/>
        </authorList>
    </citation>
    <scope>NUCLEOTIDE SEQUENCE</scope>
</reference>
<dbReference type="EMBL" id="GDHC01003210">
    <property type="protein sequence ID" value="JAQ15419.1"/>
    <property type="molecule type" value="Transcribed_RNA"/>
</dbReference>
<accession>A0A146M7L2</accession>
<name>A0A146M7L2_LYGHE</name>
<protein>
    <submittedName>
        <fullName evidence="1">Uncharacterized protein</fullName>
    </submittedName>
</protein>
<gene>
    <name evidence="1" type="ORF">g.68659</name>
</gene>
<evidence type="ECO:0000313" key="1">
    <source>
        <dbReference type="EMBL" id="JAQ15419.1"/>
    </source>
</evidence>
<sequence>MMMTTRYFASMLQERVNPPEAVIDWLMMPAVATLTPPSVKKVLMNQLQALYGHSFSGDTQQYERILHYLQWGARRVILQKANTTLWVDLRQHSERQVESVTGQGHERVVATRGPERLAVIGPHGPGQPSLVEDSVFIDSPSGSRAAPAKLVSIKKSSPSSLAYIINRICAYTVHCTGPLKS</sequence>